<proteinExistence type="inferred from homology"/>
<comment type="cofactor">
    <cofactor evidence="4">
        <name>Zn(2+)</name>
        <dbReference type="ChEBI" id="CHEBI:29105"/>
    </cofactor>
</comment>
<evidence type="ECO:0000313" key="7">
    <source>
        <dbReference type="EMBL" id="MDQ0390997.1"/>
    </source>
</evidence>
<dbReference type="InterPro" id="IPR011032">
    <property type="entry name" value="GroES-like_sf"/>
</dbReference>
<dbReference type="InterPro" id="IPR013154">
    <property type="entry name" value="ADH-like_N"/>
</dbReference>
<protein>
    <submittedName>
        <fullName evidence="7">Threonine dehydrogenase-like Zn-dependent dehydrogenase</fullName>
    </submittedName>
</protein>
<feature type="domain" description="Alcohol dehydrogenase-like C-terminal" evidence="5">
    <location>
        <begin position="175"/>
        <end position="303"/>
    </location>
</feature>
<dbReference type="Proteomes" id="UP001237448">
    <property type="component" value="Unassembled WGS sequence"/>
</dbReference>
<dbReference type="PROSITE" id="PS00059">
    <property type="entry name" value="ADH_ZINC"/>
    <property type="match status" value="1"/>
</dbReference>
<dbReference type="RefSeq" id="WP_307422641.1">
    <property type="nucleotide sequence ID" value="NZ_JAUSVK010000001.1"/>
</dbReference>
<sequence length="347" mass="36491">MNAMMQAALLVEPGRFEVRDVAVPALGPDDVLVRVERCGICGTDIHMFRGHYAADRLPIIPGHEFSGTLARLGAGVRHLREGQRVVCDINVGCGSCYYCRRNEVLNCPQMEQIGIGRDGAFADYVAVPARLVIPAPDDAGFDLLALVEPVACVVRAAAKAGTRFGQSVAILGAGPIGNLHVQMMRLVGAVPIMVVEPSAERAALALEAGADVAVTDISEARAIVHRHTGGRGADVVIESVGLASSYRLAFDLIRPGGHVAAFGIAGAGESVPLPLLDTVLRENSVKGSVAGMGQDMHDALALLVHGRFRTEAFRARVYPLARIGQAFGDLPRHPGALKVQIAMGPPG</sequence>
<evidence type="ECO:0000256" key="4">
    <source>
        <dbReference type="RuleBase" id="RU361277"/>
    </source>
</evidence>
<evidence type="ECO:0000256" key="3">
    <source>
        <dbReference type="ARBA" id="ARBA00023002"/>
    </source>
</evidence>
<accession>A0ABU0F8Q9</accession>
<organism evidence="7 8">
    <name type="scientific">Labrys monachus</name>
    <dbReference type="NCBI Taxonomy" id="217067"/>
    <lineage>
        <taxon>Bacteria</taxon>
        <taxon>Pseudomonadati</taxon>
        <taxon>Pseudomonadota</taxon>
        <taxon>Alphaproteobacteria</taxon>
        <taxon>Hyphomicrobiales</taxon>
        <taxon>Xanthobacteraceae</taxon>
        <taxon>Labrys</taxon>
    </lineage>
</organism>
<keyword evidence="8" id="KW-1185">Reference proteome</keyword>
<reference evidence="7 8" key="1">
    <citation type="submission" date="2023-07" db="EMBL/GenBank/DDBJ databases">
        <title>Genomic Encyclopedia of Type Strains, Phase IV (KMG-IV): sequencing the most valuable type-strain genomes for metagenomic binning, comparative biology and taxonomic classification.</title>
        <authorList>
            <person name="Goeker M."/>
        </authorList>
    </citation>
    <scope>NUCLEOTIDE SEQUENCE [LARGE SCALE GENOMIC DNA]</scope>
    <source>
        <strain evidence="7 8">DSM 5896</strain>
    </source>
</reference>
<dbReference type="Pfam" id="PF00107">
    <property type="entry name" value="ADH_zinc_N"/>
    <property type="match status" value="1"/>
</dbReference>
<keyword evidence="1 4" id="KW-0479">Metal-binding</keyword>
<keyword evidence="2 4" id="KW-0862">Zinc</keyword>
<evidence type="ECO:0000256" key="1">
    <source>
        <dbReference type="ARBA" id="ARBA00022723"/>
    </source>
</evidence>
<feature type="domain" description="Alcohol dehydrogenase-like N-terminal" evidence="6">
    <location>
        <begin position="27"/>
        <end position="137"/>
    </location>
</feature>
<dbReference type="SUPFAM" id="SSF50129">
    <property type="entry name" value="GroES-like"/>
    <property type="match status" value="1"/>
</dbReference>
<evidence type="ECO:0000313" key="8">
    <source>
        <dbReference type="Proteomes" id="UP001237448"/>
    </source>
</evidence>
<dbReference type="SUPFAM" id="SSF51735">
    <property type="entry name" value="NAD(P)-binding Rossmann-fold domains"/>
    <property type="match status" value="1"/>
</dbReference>
<dbReference type="EMBL" id="JAUSVK010000001">
    <property type="protein sequence ID" value="MDQ0390997.1"/>
    <property type="molecule type" value="Genomic_DNA"/>
</dbReference>
<keyword evidence="3" id="KW-0560">Oxidoreductase</keyword>
<name>A0ABU0F8Q9_9HYPH</name>
<evidence type="ECO:0000256" key="2">
    <source>
        <dbReference type="ARBA" id="ARBA00022833"/>
    </source>
</evidence>
<evidence type="ECO:0000259" key="5">
    <source>
        <dbReference type="Pfam" id="PF00107"/>
    </source>
</evidence>
<dbReference type="InterPro" id="IPR036291">
    <property type="entry name" value="NAD(P)-bd_dom_sf"/>
</dbReference>
<dbReference type="PANTHER" id="PTHR43401">
    <property type="entry name" value="L-THREONINE 3-DEHYDROGENASE"/>
    <property type="match status" value="1"/>
</dbReference>
<dbReference type="Gene3D" id="3.90.180.10">
    <property type="entry name" value="Medium-chain alcohol dehydrogenases, catalytic domain"/>
    <property type="match status" value="1"/>
</dbReference>
<dbReference type="InterPro" id="IPR013149">
    <property type="entry name" value="ADH-like_C"/>
</dbReference>
<dbReference type="PANTHER" id="PTHR43401:SF2">
    <property type="entry name" value="L-THREONINE 3-DEHYDROGENASE"/>
    <property type="match status" value="1"/>
</dbReference>
<dbReference type="Pfam" id="PF08240">
    <property type="entry name" value="ADH_N"/>
    <property type="match status" value="1"/>
</dbReference>
<comment type="similarity">
    <text evidence="4">Belongs to the zinc-containing alcohol dehydrogenase family.</text>
</comment>
<dbReference type="InterPro" id="IPR002328">
    <property type="entry name" value="ADH_Zn_CS"/>
</dbReference>
<evidence type="ECO:0000259" key="6">
    <source>
        <dbReference type="Pfam" id="PF08240"/>
    </source>
</evidence>
<dbReference type="InterPro" id="IPR050129">
    <property type="entry name" value="Zn_alcohol_dh"/>
</dbReference>
<gene>
    <name evidence="7" type="ORF">J3R73_000789</name>
</gene>
<comment type="caution">
    <text evidence="7">The sequence shown here is derived from an EMBL/GenBank/DDBJ whole genome shotgun (WGS) entry which is preliminary data.</text>
</comment>
<dbReference type="Gene3D" id="3.40.50.720">
    <property type="entry name" value="NAD(P)-binding Rossmann-like Domain"/>
    <property type="match status" value="1"/>
</dbReference>